<name>A0ACB8SM68_9AGAM</name>
<evidence type="ECO:0000313" key="2">
    <source>
        <dbReference type="Proteomes" id="UP000814140"/>
    </source>
</evidence>
<dbReference type="EMBL" id="MU277244">
    <property type="protein sequence ID" value="KAI0057669.1"/>
    <property type="molecule type" value="Genomic_DNA"/>
</dbReference>
<accession>A0ACB8SM68</accession>
<comment type="caution">
    <text evidence="1">The sequence shown here is derived from an EMBL/GenBank/DDBJ whole genome shotgun (WGS) entry which is preliminary data.</text>
</comment>
<proteinExistence type="predicted"/>
<sequence>MSFFSWIGASSKQYQAGDFSVDDYRRMKVVCIGAGYSGIIAGIRFSQKVPNLDLTIYEKAAGIGGTWWSNKYPGLSCDIPSHCYQLTFEENTQWSGFYAPGHEILAYLHRVVEKYKLMRFIRLSHELTHARWDEPSGQWHLRIRRGDTGEAFDDTADVLYLGTGCLSRWRWPDIPGLGDFKGRVVHSAQWDVSEGRWEEGVQDWGDKRVGVVGNGSSGIQIVAALQPKVRAITNFVRGKTWIAASFSVRRLLELVGRTPESTDFQFTEADRESFKDPAFYKEFRHAVEDDLNSVSQVTIRGSEMQKAAAAAFKEDMVKKLENKPELIEKILPEWSVCCRRLTPGPGYLEALCSDNATLETTPISRITATGATLSDGTHRALDVLVCATGFDTSYQLPFPVLGRDGRALNDRWAARAEAYLTLAVDGFPNLFLGAGPNSGVNSGSLLVVFERQALYAVRATLKLQRERLRTLEVKAHAVRDWREYMDAFFPKMVYSDPCHSWYKNAEGKVVGLWPGTCLHAVRTLAEPRWEDFDYEPLEKTGNRFYWLGDGQTHNERAMTGDRAWYLNDEEIDIPPVPADDVV</sequence>
<reference evidence="1" key="1">
    <citation type="submission" date="2021-03" db="EMBL/GenBank/DDBJ databases">
        <authorList>
            <consortium name="DOE Joint Genome Institute"/>
            <person name="Ahrendt S."/>
            <person name="Looney B.P."/>
            <person name="Miyauchi S."/>
            <person name="Morin E."/>
            <person name="Drula E."/>
            <person name="Courty P.E."/>
            <person name="Chicoki N."/>
            <person name="Fauchery L."/>
            <person name="Kohler A."/>
            <person name="Kuo A."/>
            <person name="Labutti K."/>
            <person name="Pangilinan J."/>
            <person name="Lipzen A."/>
            <person name="Riley R."/>
            <person name="Andreopoulos W."/>
            <person name="He G."/>
            <person name="Johnson J."/>
            <person name="Barry K.W."/>
            <person name="Grigoriev I.V."/>
            <person name="Nagy L."/>
            <person name="Hibbett D."/>
            <person name="Henrissat B."/>
            <person name="Matheny P.B."/>
            <person name="Labbe J."/>
            <person name="Martin F."/>
        </authorList>
    </citation>
    <scope>NUCLEOTIDE SEQUENCE</scope>
    <source>
        <strain evidence="1">HHB10654</strain>
    </source>
</reference>
<reference evidence="1" key="2">
    <citation type="journal article" date="2022" name="New Phytol.">
        <title>Evolutionary transition to the ectomycorrhizal habit in the genomes of a hyperdiverse lineage of mushroom-forming fungi.</title>
        <authorList>
            <person name="Looney B."/>
            <person name="Miyauchi S."/>
            <person name="Morin E."/>
            <person name="Drula E."/>
            <person name="Courty P.E."/>
            <person name="Kohler A."/>
            <person name="Kuo A."/>
            <person name="LaButti K."/>
            <person name="Pangilinan J."/>
            <person name="Lipzen A."/>
            <person name="Riley R."/>
            <person name="Andreopoulos W."/>
            <person name="He G."/>
            <person name="Johnson J."/>
            <person name="Nolan M."/>
            <person name="Tritt A."/>
            <person name="Barry K.W."/>
            <person name="Grigoriev I.V."/>
            <person name="Nagy L.G."/>
            <person name="Hibbett D."/>
            <person name="Henrissat B."/>
            <person name="Matheny P.B."/>
            <person name="Labbe J."/>
            <person name="Martin F.M."/>
        </authorList>
    </citation>
    <scope>NUCLEOTIDE SEQUENCE</scope>
    <source>
        <strain evidence="1">HHB10654</strain>
    </source>
</reference>
<gene>
    <name evidence="1" type="ORF">BV25DRAFT_1361311</name>
</gene>
<dbReference type="Proteomes" id="UP000814140">
    <property type="component" value="Unassembled WGS sequence"/>
</dbReference>
<evidence type="ECO:0000313" key="1">
    <source>
        <dbReference type="EMBL" id="KAI0057669.1"/>
    </source>
</evidence>
<protein>
    <submittedName>
        <fullName evidence="1">FAD/NAD-P-binding domain-containing protein</fullName>
    </submittedName>
</protein>
<keyword evidence="2" id="KW-1185">Reference proteome</keyword>
<organism evidence="1 2">
    <name type="scientific">Artomyces pyxidatus</name>
    <dbReference type="NCBI Taxonomy" id="48021"/>
    <lineage>
        <taxon>Eukaryota</taxon>
        <taxon>Fungi</taxon>
        <taxon>Dikarya</taxon>
        <taxon>Basidiomycota</taxon>
        <taxon>Agaricomycotina</taxon>
        <taxon>Agaricomycetes</taxon>
        <taxon>Russulales</taxon>
        <taxon>Auriscalpiaceae</taxon>
        <taxon>Artomyces</taxon>
    </lineage>
</organism>